<evidence type="ECO:0000259" key="1">
    <source>
        <dbReference type="PROSITE" id="PS51729"/>
    </source>
</evidence>
<reference evidence="2 3" key="1">
    <citation type="submission" date="2022-03" db="EMBL/GenBank/DDBJ databases">
        <title>Hymenobactersp. isolated from the air.</title>
        <authorList>
            <person name="Won M."/>
            <person name="Kwon S.-W."/>
        </authorList>
    </citation>
    <scope>NUCLEOTIDE SEQUENCE [LARGE SCALE GENOMIC DNA]</scope>
    <source>
        <strain evidence="2 3">KACC 21982</strain>
    </source>
</reference>
<keyword evidence="3" id="KW-1185">Reference proteome</keyword>
<feature type="domain" description="N-acetyltransferase" evidence="1">
    <location>
        <begin position="11"/>
        <end position="96"/>
    </location>
</feature>
<dbReference type="InterPro" id="IPR016181">
    <property type="entry name" value="Acyl_CoA_acyltransferase"/>
</dbReference>
<dbReference type="PANTHER" id="PTHR31435">
    <property type="entry name" value="PROTEIN NATD1"/>
    <property type="match status" value="1"/>
</dbReference>
<dbReference type="RefSeq" id="WP_243795755.1">
    <property type="nucleotide sequence ID" value="NZ_CP094669.1"/>
</dbReference>
<dbReference type="SUPFAM" id="SSF55729">
    <property type="entry name" value="Acyl-CoA N-acyltransferases (Nat)"/>
    <property type="match status" value="1"/>
</dbReference>
<evidence type="ECO:0000313" key="3">
    <source>
        <dbReference type="Proteomes" id="UP000831113"/>
    </source>
</evidence>
<dbReference type="PANTHER" id="PTHR31435:SF10">
    <property type="entry name" value="BSR4717 PROTEIN"/>
    <property type="match status" value="1"/>
</dbReference>
<dbReference type="InterPro" id="IPR045057">
    <property type="entry name" value="Gcn5-rel_NAT"/>
</dbReference>
<dbReference type="CDD" id="cd04301">
    <property type="entry name" value="NAT_SF"/>
    <property type="match status" value="1"/>
</dbReference>
<proteinExistence type="predicted"/>
<dbReference type="PROSITE" id="PS51729">
    <property type="entry name" value="GNAT_YJDJ"/>
    <property type="match status" value="1"/>
</dbReference>
<dbReference type="Proteomes" id="UP000831113">
    <property type="component" value="Chromosome"/>
</dbReference>
<dbReference type="EMBL" id="CP094669">
    <property type="protein sequence ID" value="UOG73378.1"/>
    <property type="molecule type" value="Genomic_DNA"/>
</dbReference>
<sequence length="105" mass="11734">MNPAYQVLPLIDNAYDQQFELEVAAATALVQYQLHHQYLSLIHTEVPAALQGQGVGSALVEKVLHQAAERHLTVVPLCPFVAHYLHQHPDWYRLVAPGYRPASAQ</sequence>
<organism evidence="2 3">
    <name type="scientific">Hymenobacter tibetensis</name>
    <dbReference type="NCBI Taxonomy" id="497967"/>
    <lineage>
        <taxon>Bacteria</taxon>
        <taxon>Pseudomonadati</taxon>
        <taxon>Bacteroidota</taxon>
        <taxon>Cytophagia</taxon>
        <taxon>Cytophagales</taxon>
        <taxon>Hymenobacteraceae</taxon>
        <taxon>Hymenobacter</taxon>
    </lineage>
</organism>
<dbReference type="InterPro" id="IPR031165">
    <property type="entry name" value="GNAT_YJDJ"/>
</dbReference>
<evidence type="ECO:0000313" key="2">
    <source>
        <dbReference type="EMBL" id="UOG73378.1"/>
    </source>
</evidence>
<name>A0ABY4CT64_9BACT</name>
<accession>A0ABY4CT64</accession>
<protein>
    <submittedName>
        <fullName evidence="2">N-acetyltransferase</fullName>
    </submittedName>
</protein>
<gene>
    <name evidence="2" type="ORF">MTX78_14725</name>
</gene>
<dbReference type="Gene3D" id="3.40.630.30">
    <property type="match status" value="1"/>
</dbReference>
<dbReference type="Pfam" id="PF14542">
    <property type="entry name" value="Acetyltransf_CG"/>
    <property type="match status" value="1"/>
</dbReference>